<evidence type="ECO:0000256" key="1">
    <source>
        <dbReference type="SAM" id="Phobius"/>
    </source>
</evidence>
<dbReference type="Proteomes" id="UP000049127">
    <property type="component" value="Unassembled WGS sequence"/>
</dbReference>
<proteinExistence type="predicted"/>
<feature type="transmembrane region" description="Helical" evidence="1">
    <location>
        <begin position="44"/>
        <end position="67"/>
    </location>
</feature>
<name>A0A0C7I184_PARSO</name>
<protein>
    <submittedName>
        <fullName evidence="2">Uncharacterized protein</fullName>
    </submittedName>
</protein>
<feature type="transmembrane region" description="Helical" evidence="1">
    <location>
        <begin position="79"/>
        <end position="94"/>
    </location>
</feature>
<organism evidence="2 3">
    <name type="scientific">Paraclostridium sordellii</name>
    <name type="common">Clostridium sordellii</name>
    <dbReference type="NCBI Taxonomy" id="1505"/>
    <lineage>
        <taxon>Bacteria</taxon>
        <taxon>Bacillati</taxon>
        <taxon>Bacillota</taxon>
        <taxon>Clostridia</taxon>
        <taxon>Peptostreptococcales</taxon>
        <taxon>Peptostreptococcaceae</taxon>
        <taxon>Paraclostridium</taxon>
    </lineage>
</organism>
<feature type="transmembrane region" description="Helical" evidence="1">
    <location>
        <begin position="100"/>
        <end position="122"/>
    </location>
</feature>
<gene>
    <name evidence="2" type="ORF">R28058_04301</name>
</gene>
<evidence type="ECO:0000313" key="3">
    <source>
        <dbReference type="Proteomes" id="UP000049127"/>
    </source>
</evidence>
<evidence type="ECO:0000313" key="2">
    <source>
        <dbReference type="EMBL" id="CEQ02697.1"/>
    </source>
</evidence>
<sequence>MKKTKKYSIMFFILNLLLTATIVLSEYIYSSYYNVFSWYENCGAQFLVILIISIPIFILLSVLYYLLGRKNIISGLSKNLPLISLGVFLIPIIIDTSLSPAVVSVGTFLGFCVLITSVFTLLKSFKNIFL</sequence>
<keyword evidence="1" id="KW-1133">Transmembrane helix</keyword>
<feature type="transmembrane region" description="Helical" evidence="1">
    <location>
        <begin position="7"/>
        <end position="29"/>
    </location>
</feature>
<accession>A0A0C7I184</accession>
<keyword evidence="1" id="KW-0472">Membrane</keyword>
<reference evidence="2 3" key="1">
    <citation type="submission" date="2015-01" db="EMBL/GenBank/DDBJ databases">
        <authorList>
            <person name="Aslett A.Martin."/>
            <person name="De Silva Nishadi"/>
        </authorList>
    </citation>
    <scope>NUCLEOTIDE SEQUENCE [LARGE SCALE GENOMIC DNA]</scope>
    <source>
        <strain evidence="2 3">R28058</strain>
    </source>
</reference>
<dbReference type="RefSeq" id="WP_055334628.1">
    <property type="nucleotide sequence ID" value="NZ_CDNF01000003.1"/>
</dbReference>
<keyword evidence="1" id="KW-0812">Transmembrane</keyword>
<dbReference type="AlphaFoldDB" id="A0A0C7I184"/>
<dbReference type="EMBL" id="CEKZ01000003">
    <property type="protein sequence ID" value="CEQ02697.1"/>
    <property type="molecule type" value="Genomic_DNA"/>
</dbReference>